<dbReference type="Proteomes" id="UP000652761">
    <property type="component" value="Unassembled WGS sequence"/>
</dbReference>
<keyword evidence="2" id="KW-1185">Reference proteome</keyword>
<protein>
    <submittedName>
        <fullName evidence="1">Uncharacterized protein</fullName>
    </submittedName>
</protein>
<gene>
    <name evidence="1" type="ORF">Taro_038629</name>
</gene>
<dbReference type="EMBL" id="NMUH01003479">
    <property type="protein sequence ID" value="MQM05812.1"/>
    <property type="molecule type" value="Genomic_DNA"/>
</dbReference>
<sequence>MKSFFDYSVVFCSSRLPALRQRTSRSPLQNLILSRRSLLNGDWSYIPGCGSSRHFIFFIRDVGLSSAVSKLKAQYPPPPFFLREVPVVGLHRKPFVSASNSPWQDRTGHRLIAWDARTVFFPVSEVQRKEEVRGGRTRERGRRSGVEATVCLFALAWRAKQRHGELCPDMARTIEAV</sequence>
<accession>A0A843W780</accession>
<organism evidence="1 2">
    <name type="scientific">Colocasia esculenta</name>
    <name type="common">Wild taro</name>
    <name type="synonym">Arum esculentum</name>
    <dbReference type="NCBI Taxonomy" id="4460"/>
    <lineage>
        <taxon>Eukaryota</taxon>
        <taxon>Viridiplantae</taxon>
        <taxon>Streptophyta</taxon>
        <taxon>Embryophyta</taxon>
        <taxon>Tracheophyta</taxon>
        <taxon>Spermatophyta</taxon>
        <taxon>Magnoliopsida</taxon>
        <taxon>Liliopsida</taxon>
        <taxon>Araceae</taxon>
        <taxon>Aroideae</taxon>
        <taxon>Colocasieae</taxon>
        <taxon>Colocasia</taxon>
    </lineage>
</organism>
<evidence type="ECO:0000313" key="2">
    <source>
        <dbReference type="Proteomes" id="UP000652761"/>
    </source>
</evidence>
<evidence type="ECO:0000313" key="1">
    <source>
        <dbReference type="EMBL" id="MQM05812.1"/>
    </source>
</evidence>
<dbReference type="AlphaFoldDB" id="A0A843W780"/>
<comment type="caution">
    <text evidence="1">The sequence shown here is derived from an EMBL/GenBank/DDBJ whole genome shotgun (WGS) entry which is preliminary data.</text>
</comment>
<proteinExistence type="predicted"/>
<name>A0A843W780_COLES</name>
<reference evidence="1" key="1">
    <citation type="submission" date="2017-07" db="EMBL/GenBank/DDBJ databases">
        <title>Taro Niue Genome Assembly and Annotation.</title>
        <authorList>
            <person name="Atibalentja N."/>
            <person name="Keating K."/>
            <person name="Fields C.J."/>
        </authorList>
    </citation>
    <scope>NUCLEOTIDE SEQUENCE</scope>
    <source>
        <strain evidence="1">Niue_2</strain>
        <tissue evidence="1">Leaf</tissue>
    </source>
</reference>